<dbReference type="EMBL" id="JBHRVU010000004">
    <property type="protein sequence ID" value="MFC3440563.1"/>
    <property type="molecule type" value="Genomic_DNA"/>
</dbReference>
<evidence type="ECO:0000313" key="2">
    <source>
        <dbReference type="Proteomes" id="UP001595681"/>
    </source>
</evidence>
<gene>
    <name evidence="1" type="ORF">ACFOKF_04985</name>
</gene>
<protein>
    <submittedName>
        <fullName evidence="1">Uncharacterized protein</fullName>
    </submittedName>
</protein>
<dbReference type="Proteomes" id="UP001595681">
    <property type="component" value="Unassembled WGS sequence"/>
</dbReference>
<evidence type="ECO:0000313" key="1">
    <source>
        <dbReference type="EMBL" id="MFC3440563.1"/>
    </source>
</evidence>
<reference evidence="2" key="1">
    <citation type="journal article" date="2019" name="Int. J. Syst. Evol. Microbiol.">
        <title>The Global Catalogue of Microorganisms (GCM) 10K type strain sequencing project: providing services to taxonomists for standard genome sequencing and annotation.</title>
        <authorList>
            <consortium name="The Broad Institute Genomics Platform"/>
            <consortium name="The Broad Institute Genome Sequencing Center for Infectious Disease"/>
            <person name="Wu L."/>
            <person name="Ma J."/>
        </authorList>
    </citation>
    <scope>NUCLEOTIDE SEQUENCE [LARGE SCALE GENOMIC DNA]</scope>
    <source>
        <strain evidence="2">CCM 7491</strain>
    </source>
</reference>
<organism evidence="1 2">
    <name type="scientific">Sphingobium rhizovicinum</name>
    <dbReference type="NCBI Taxonomy" id="432308"/>
    <lineage>
        <taxon>Bacteria</taxon>
        <taxon>Pseudomonadati</taxon>
        <taxon>Pseudomonadota</taxon>
        <taxon>Alphaproteobacteria</taxon>
        <taxon>Sphingomonadales</taxon>
        <taxon>Sphingomonadaceae</taxon>
        <taxon>Sphingobium</taxon>
    </lineage>
</organism>
<accession>A0ABV7NCV5</accession>
<keyword evidence="2" id="KW-1185">Reference proteome</keyword>
<sequence length="56" mass="6268">MQDDLEQDGLFARWRTRLSQALLREPAIVLLERDADALIAAREEPVSQATLCESVG</sequence>
<name>A0ABV7NCV5_9SPHN</name>
<proteinExistence type="predicted"/>
<dbReference type="RefSeq" id="WP_380793678.1">
    <property type="nucleotide sequence ID" value="NZ_JBHRVU010000004.1"/>
</dbReference>
<comment type="caution">
    <text evidence="1">The sequence shown here is derived from an EMBL/GenBank/DDBJ whole genome shotgun (WGS) entry which is preliminary data.</text>
</comment>